<organism evidence="4">
    <name type="scientific">Gongylonema pulchrum</name>
    <dbReference type="NCBI Taxonomy" id="637853"/>
    <lineage>
        <taxon>Eukaryota</taxon>
        <taxon>Metazoa</taxon>
        <taxon>Ecdysozoa</taxon>
        <taxon>Nematoda</taxon>
        <taxon>Chromadorea</taxon>
        <taxon>Rhabditida</taxon>
        <taxon>Spirurina</taxon>
        <taxon>Spiruromorpha</taxon>
        <taxon>Spiruroidea</taxon>
        <taxon>Gongylonematidae</taxon>
        <taxon>Gongylonema</taxon>
    </lineage>
</organism>
<dbReference type="EMBL" id="UYRT01085091">
    <property type="protein sequence ID" value="VDN29679.1"/>
    <property type="molecule type" value="Genomic_DNA"/>
</dbReference>
<evidence type="ECO:0000313" key="4">
    <source>
        <dbReference type="WBParaSite" id="GPUH_0001739901-mRNA-1"/>
    </source>
</evidence>
<feature type="chain" id="PRO_5043139066" evidence="1">
    <location>
        <begin position="21"/>
        <end position="90"/>
    </location>
</feature>
<dbReference type="OrthoDB" id="5871074at2759"/>
<proteinExistence type="predicted"/>
<reference evidence="2 3" key="2">
    <citation type="submission" date="2018-11" db="EMBL/GenBank/DDBJ databases">
        <authorList>
            <consortium name="Pathogen Informatics"/>
        </authorList>
    </citation>
    <scope>NUCLEOTIDE SEQUENCE [LARGE SCALE GENOMIC DNA]</scope>
</reference>
<dbReference type="AlphaFoldDB" id="A0A183E8T6"/>
<gene>
    <name evidence="2" type="ORF">GPUH_LOCUS17375</name>
</gene>
<dbReference type="WBParaSite" id="GPUH_0001739901-mRNA-1">
    <property type="protein sequence ID" value="GPUH_0001739901-mRNA-1"/>
    <property type="gene ID" value="GPUH_0001739901"/>
</dbReference>
<accession>A0A183E8T6</accession>
<sequence length="90" mass="10424">MKKCDYYCTLFLIFLDYVISQNPSTGNELDFDDQKVVTLGPPRDGFQRAVFDEVSMNEINRQPGQLKTSLYVDTCKFDHLLNFDTDMKGK</sequence>
<dbReference type="Proteomes" id="UP000271098">
    <property type="component" value="Unassembled WGS sequence"/>
</dbReference>
<evidence type="ECO:0000313" key="2">
    <source>
        <dbReference type="EMBL" id="VDN29679.1"/>
    </source>
</evidence>
<name>A0A183E8T6_9BILA</name>
<keyword evidence="1" id="KW-0732">Signal</keyword>
<feature type="signal peptide" evidence="1">
    <location>
        <begin position="1"/>
        <end position="20"/>
    </location>
</feature>
<protein>
    <submittedName>
        <fullName evidence="2 4">Uncharacterized protein</fullName>
    </submittedName>
</protein>
<reference evidence="4" key="1">
    <citation type="submission" date="2016-06" db="UniProtKB">
        <authorList>
            <consortium name="WormBaseParasite"/>
        </authorList>
    </citation>
    <scope>IDENTIFICATION</scope>
</reference>
<evidence type="ECO:0000313" key="3">
    <source>
        <dbReference type="Proteomes" id="UP000271098"/>
    </source>
</evidence>
<evidence type="ECO:0000256" key="1">
    <source>
        <dbReference type="SAM" id="SignalP"/>
    </source>
</evidence>
<keyword evidence="3" id="KW-1185">Reference proteome</keyword>